<protein>
    <submittedName>
        <fullName evidence="1">Uncharacterized protein</fullName>
    </submittedName>
</protein>
<accession>A0A5C7VW73</accession>
<proteinExistence type="predicted"/>
<dbReference type="EMBL" id="SSFX01000024">
    <property type="protein sequence ID" value="TXI29986.1"/>
    <property type="molecule type" value="Genomic_DNA"/>
</dbReference>
<evidence type="ECO:0000313" key="2">
    <source>
        <dbReference type="Proteomes" id="UP000321055"/>
    </source>
</evidence>
<gene>
    <name evidence="1" type="ORF">E6Q60_02875</name>
</gene>
<dbReference type="Proteomes" id="UP000321055">
    <property type="component" value="Unassembled WGS sequence"/>
</dbReference>
<organism evidence="1 2">
    <name type="scientific">Nitrosomonas oligotropha</name>
    <dbReference type="NCBI Taxonomy" id="42354"/>
    <lineage>
        <taxon>Bacteria</taxon>
        <taxon>Pseudomonadati</taxon>
        <taxon>Pseudomonadota</taxon>
        <taxon>Betaproteobacteria</taxon>
        <taxon>Nitrosomonadales</taxon>
        <taxon>Nitrosomonadaceae</taxon>
        <taxon>Nitrosomonas</taxon>
    </lineage>
</organism>
<comment type="caution">
    <text evidence="1">The sequence shown here is derived from an EMBL/GenBank/DDBJ whole genome shotgun (WGS) entry which is preliminary data.</text>
</comment>
<sequence>MGYSRFPMKDPRTVARDIPGIFDVIFPQLTTGTVAYFNKKAVIFSDLKVLSEDDVQSSTLQKAMLFEIAFARSEQILNGFSEADWDDCLRVAIRRQRRHFDAQLPDEILPTDRKIAEHVANNLAAMLHYMKLNAPEYELIHSPRVPGYQWIASGEGDFSLGQTLIEVKCSSSNFGSADYRQVLMYWLLSYASAIEQNTLEWKSVTLLNPRKNYVVDLSFNEIIEVTAAGKSKIEILELFSSMVGDFALKALPEFKL</sequence>
<reference evidence="1 2" key="1">
    <citation type="submission" date="2018-09" db="EMBL/GenBank/DDBJ databases">
        <title>Metagenome Assembled Genomes from an Advanced Water Purification Facility.</title>
        <authorList>
            <person name="Stamps B.W."/>
            <person name="Spear J.R."/>
        </authorList>
    </citation>
    <scope>NUCLEOTIDE SEQUENCE [LARGE SCALE GENOMIC DNA]</scope>
    <source>
        <strain evidence="1">Bin_54_1</strain>
    </source>
</reference>
<name>A0A5C7VW73_9PROT</name>
<evidence type="ECO:0000313" key="1">
    <source>
        <dbReference type="EMBL" id="TXI29986.1"/>
    </source>
</evidence>
<dbReference type="AlphaFoldDB" id="A0A5C7VW73"/>